<dbReference type="InterPro" id="IPR016291">
    <property type="entry name" value="Isochorismatase"/>
</dbReference>
<dbReference type="PANTHER" id="PTHR43540">
    <property type="entry name" value="PEROXYUREIDOACRYLATE/UREIDOACRYLATE AMIDOHYDROLASE-RELATED"/>
    <property type="match status" value="1"/>
</dbReference>
<evidence type="ECO:0000256" key="4">
    <source>
        <dbReference type="ARBA" id="ARBA00022553"/>
    </source>
</evidence>
<dbReference type="Proteomes" id="UP000045824">
    <property type="component" value="Unassembled WGS sequence"/>
</dbReference>
<keyword evidence="3 7" id="KW-0596">Phosphopantetheine</keyword>
<dbReference type="InterPro" id="IPR000868">
    <property type="entry name" value="Isochorismatase-like_dom"/>
</dbReference>
<evidence type="ECO:0000313" key="10">
    <source>
        <dbReference type="Proteomes" id="UP000045824"/>
    </source>
</evidence>
<gene>
    <name evidence="9" type="primary">entB</name>
    <name evidence="9" type="ORF">ERS008491_01676</name>
</gene>
<protein>
    <recommendedName>
        <fullName evidence="2">isochorismatase</fullName>
        <ecNumber evidence="2">3.3.2.1</ecNumber>
    </recommendedName>
</protein>
<keyword evidence="5 9" id="KW-0378">Hydrolase</keyword>
<comment type="catalytic activity">
    <reaction evidence="6">
        <text>isochorismate + H2O = (2S,3S)-2,3-dihydroxy-2,3-dihydrobenzoate + pyruvate</text>
        <dbReference type="Rhea" id="RHEA:11112"/>
        <dbReference type="ChEBI" id="CHEBI:15361"/>
        <dbReference type="ChEBI" id="CHEBI:15377"/>
        <dbReference type="ChEBI" id="CHEBI:29780"/>
        <dbReference type="ChEBI" id="CHEBI:58764"/>
        <dbReference type="EC" id="3.3.2.1"/>
    </reaction>
</comment>
<dbReference type="PANTHER" id="PTHR43540:SF3">
    <property type="entry name" value="ENTEROBACTIN SYNTHASE COMPONENT B"/>
    <property type="match status" value="1"/>
</dbReference>
<dbReference type="CDD" id="cd01013">
    <property type="entry name" value="isochorismatase"/>
    <property type="match status" value="1"/>
</dbReference>
<dbReference type="RefSeq" id="WP_050119080.1">
    <property type="nucleotide sequence ID" value="NZ_CAWMAB010000005.1"/>
</dbReference>
<dbReference type="GO" id="GO:0008908">
    <property type="term" value="F:isochorismatase activity"/>
    <property type="evidence" value="ECO:0007669"/>
    <property type="project" value="UniProtKB-EC"/>
</dbReference>
<dbReference type="Pfam" id="PF00857">
    <property type="entry name" value="Isochorismatase"/>
    <property type="match status" value="1"/>
</dbReference>
<evidence type="ECO:0000256" key="3">
    <source>
        <dbReference type="ARBA" id="ARBA00022450"/>
    </source>
</evidence>
<dbReference type="PROSITE" id="PS50075">
    <property type="entry name" value="CARRIER"/>
    <property type="match status" value="1"/>
</dbReference>
<dbReference type="InterPro" id="IPR036736">
    <property type="entry name" value="ACP-like_sf"/>
</dbReference>
<dbReference type="AlphaFoldDB" id="A0A0T9L4P1"/>
<evidence type="ECO:0000256" key="7">
    <source>
        <dbReference type="PIRSR" id="PIRSR001111-50"/>
    </source>
</evidence>
<dbReference type="InterPro" id="IPR036380">
    <property type="entry name" value="Isochorismatase-like_sf"/>
</dbReference>
<dbReference type="Gene3D" id="1.10.1200.10">
    <property type="entry name" value="ACP-like"/>
    <property type="match status" value="1"/>
</dbReference>
<evidence type="ECO:0000256" key="6">
    <source>
        <dbReference type="ARBA" id="ARBA00048590"/>
    </source>
</evidence>
<dbReference type="Pfam" id="PF00550">
    <property type="entry name" value="PP-binding"/>
    <property type="match status" value="1"/>
</dbReference>
<evidence type="ECO:0000259" key="8">
    <source>
        <dbReference type="PROSITE" id="PS50075"/>
    </source>
</evidence>
<evidence type="ECO:0000256" key="5">
    <source>
        <dbReference type="ARBA" id="ARBA00022801"/>
    </source>
</evidence>
<dbReference type="EC" id="3.3.2.1" evidence="2"/>
<dbReference type="SUPFAM" id="SSF47336">
    <property type="entry name" value="ACP-like"/>
    <property type="match status" value="1"/>
</dbReference>
<sequence>MAIPVLSAYDLPTVGQFPANKVNWQFNPARAVLLIHDMQDYFVSFYGENNHLIQQVIANIAALRNYCKQQRIPVIYTAQPNHQSAEDRGLLNDMWGAGLNNHPAKQRVVSELTPDTDDEVLVKWRYSAFYRSPLRQIMADKGRDQLVICGIYGHIGCLTTATDAFMQDIQPFMVADAIADFSLEEHLMALKYVATRSGRVIFTDEIVANVNENTLIFSKEKLKQQLLALIDENADDFDENENLIDYGLSSVHIMALATQWRQQGIELSFVALAKNPSLNGWWKLLEPQLIDLDKNVSLVGAE</sequence>
<evidence type="ECO:0000313" key="9">
    <source>
        <dbReference type="EMBL" id="CNE58204.1"/>
    </source>
</evidence>
<accession>A0A0T9L4P1</accession>
<dbReference type="InterPro" id="IPR009081">
    <property type="entry name" value="PP-bd_ACP"/>
</dbReference>
<dbReference type="FunFam" id="3.40.50.850:FF:000002">
    <property type="entry name" value="Vibriobactin-specific isochorismatase"/>
    <property type="match status" value="1"/>
</dbReference>
<evidence type="ECO:0000256" key="2">
    <source>
        <dbReference type="ARBA" id="ARBA00012100"/>
    </source>
</evidence>
<dbReference type="InterPro" id="IPR050272">
    <property type="entry name" value="Isochorismatase-like_hydrls"/>
</dbReference>
<comment type="cofactor">
    <cofactor evidence="7">
        <name>pantetheine 4'-phosphate</name>
        <dbReference type="ChEBI" id="CHEBI:47942"/>
    </cofactor>
    <text evidence="7">Binds 1 phosphopantetheine covalently.</text>
</comment>
<feature type="modified residue" description="O-(pantetheine 4'-phosphoryl)serine" evidence="7">
    <location>
        <position position="250"/>
    </location>
</feature>
<dbReference type="Gene3D" id="3.40.50.850">
    <property type="entry name" value="Isochorismatase-like"/>
    <property type="match status" value="1"/>
</dbReference>
<evidence type="ECO:0000256" key="1">
    <source>
        <dbReference type="ARBA" id="ARBA00004924"/>
    </source>
</evidence>
<name>A0A0T9L4P1_YERKR</name>
<comment type="pathway">
    <text evidence="1">Siderophore biosynthesis.</text>
</comment>
<feature type="domain" description="Carrier" evidence="8">
    <location>
        <begin position="214"/>
        <end position="289"/>
    </location>
</feature>
<dbReference type="PRINTS" id="PR01398">
    <property type="entry name" value="ISCHRISMTASE"/>
</dbReference>
<reference evidence="9 10" key="1">
    <citation type="submission" date="2015-03" db="EMBL/GenBank/DDBJ databases">
        <authorList>
            <person name="Murphy D."/>
        </authorList>
    </citation>
    <scope>NUCLEOTIDE SEQUENCE [LARGE SCALE GENOMIC DNA]</scope>
    <source>
        <strain evidence="9 10">FCF326</strain>
    </source>
</reference>
<dbReference type="PIRSF" id="PIRSF001111">
    <property type="entry name" value="Isochorismatase"/>
    <property type="match status" value="1"/>
</dbReference>
<keyword evidence="4 7" id="KW-0597">Phosphoprotein</keyword>
<organism evidence="9 10">
    <name type="scientific">Yersinia kristensenii</name>
    <dbReference type="NCBI Taxonomy" id="28152"/>
    <lineage>
        <taxon>Bacteria</taxon>
        <taxon>Pseudomonadati</taxon>
        <taxon>Pseudomonadota</taxon>
        <taxon>Gammaproteobacteria</taxon>
        <taxon>Enterobacterales</taxon>
        <taxon>Yersiniaceae</taxon>
        <taxon>Yersinia</taxon>
    </lineage>
</organism>
<dbReference type="EMBL" id="CPYI01000005">
    <property type="protein sequence ID" value="CNE58204.1"/>
    <property type="molecule type" value="Genomic_DNA"/>
</dbReference>
<dbReference type="SUPFAM" id="SSF52499">
    <property type="entry name" value="Isochorismatase-like hydrolases"/>
    <property type="match status" value="1"/>
</dbReference>
<proteinExistence type="predicted"/>